<dbReference type="GeneTree" id="ENSGT00940000180635"/>
<proteinExistence type="predicted"/>
<name>A0A3P8TPB9_AMPPE</name>
<organism evidence="1 2">
    <name type="scientific">Amphiprion percula</name>
    <name type="common">Orange clownfish</name>
    <name type="synonym">Lutjanus percula</name>
    <dbReference type="NCBI Taxonomy" id="161767"/>
    <lineage>
        <taxon>Eukaryota</taxon>
        <taxon>Metazoa</taxon>
        <taxon>Chordata</taxon>
        <taxon>Craniata</taxon>
        <taxon>Vertebrata</taxon>
        <taxon>Euteleostomi</taxon>
        <taxon>Actinopterygii</taxon>
        <taxon>Neopterygii</taxon>
        <taxon>Teleostei</taxon>
        <taxon>Neoteleostei</taxon>
        <taxon>Acanthomorphata</taxon>
        <taxon>Ovalentaria</taxon>
        <taxon>Pomacentridae</taxon>
        <taxon>Amphiprion</taxon>
    </lineage>
</organism>
<reference evidence="1" key="3">
    <citation type="submission" date="2025-09" db="UniProtKB">
        <authorList>
            <consortium name="Ensembl"/>
        </authorList>
    </citation>
    <scope>IDENTIFICATION</scope>
</reference>
<evidence type="ECO:0000313" key="1">
    <source>
        <dbReference type="Ensembl" id="ENSAPEP00000024887.1"/>
    </source>
</evidence>
<protein>
    <submittedName>
        <fullName evidence="1">Uncharacterized protein</fullName>
    </submittedName>
</protein>
<dbReference type="Ensembl" id="ENSAPET00000025539.1">
    <property type="protein sequence ID" value="ENSAPEP00000024887.1"/>
    <property type="gene ID" value="ENSAPEG00000017709.1"/>
</dbReference>
<dbReference type="AlphaFoldDB" id="A0A3P8TPB9"/>
<reference evidence="1" key="2">
    <citation type="submission" date="2025-08" db="UniProtKB">
        <authorList>
            <consortium name="Ensembl"/>
        </authorList>
    </citation>
    <scope>IDENTIFICATION</scope>
</reference>
<reference evidence="1 2" key="1">
    <citation type="submission" date="2018-03" db="EMBL/GenBank/DDBJ databases">
        <title>Finding Nemo's genes: A chromosome-scale reference assembly of the genome of the orange clownfish Amphiprion percula.</title>
        <authorList>
            <person name="Lehmann R."/>
        </authorList>
    </citation>
    <scope>NUCLEOTIDE SEQUENCE</scope>
</reference>
<accession>A0A3P8TPB9</accession>
<dbReference type="Proteomes" id="UP000265080">
    <property type="component" value="Chromosome 23"/>
</dbReference>
<evidence type="ECO:0000313" key="2">
    <source>
        <dbReference type="Proteomes" id="UP000265080"/>
    </source>
</evidence>
<keyword evidence="2" id="KW-1185">Reference proteome</keyword>
<sequence length="67" mass="7971">MRISNVTLTKFNVNKCDFINFACVLHDTFKILTKMISFHKCYTDGILQVIYCLEEFLCEFLNCDFKF</sequence>